<evidence type="ECO:0000313" key="8">
    <source>
        <dbReference type="EMBL" id="MFD2184625.1"/>
    </source>
</evidence>
<reference evidence="9" key="1">
    <citation type="journal article" date="2019" name="Int. J. Syst. Evol. Microbiol.">
        <title>The Global Catalogue of Microorganisms (GCM) 10K type strain sequencing project: providing services to taxonomists for standard genome sequencing and annotation.</title>
        <authorList>
            <consortium name="The Broad Institute Genomics Platform"/>
            <consortium name="The Broad Institute Genome Sequencing Center for Infectious Disease"/>
            <person name="Wu L."/>
            <person name="Ma J."/>
        </authorList>
    </citation>
    <scope>NUCLEOTIDE SEQUENCE [LARGE SCALE GENOMIC DNA]</scope>
    <source>
        <strain evidence="9">CGMCC 1.6774</strain>
    </source>
</reference>
<dbReference type="Gene3D" id="2.40.50.100">
    <property type="match status" value="1"/>
</dbReference>
<dbReference type="Pfam" id="PF25917">
    <property type="entry name" value="BSH_RND"/>
    <property type="match status" value="1"/>
</dbReference>
<keyword evidence="3" id="KW-0813">Transport</keyword>
<protein>
    <submittedName>
        <fullName evidence="8">Efflux RND transporter periplasmic adaptor subunit</fullName>
    </submittedName>
</protein>
<gene>
    <name evidence="8" type="ORF">ACFSOX_20925</name>
</gene>
<dbReference type="Gene3D" id="1.10.287.470">
    <property type="entry name" value="Helix hairpin bin"/>
    <property type="match status" value="1"/>
</dbReference>
<dbReference type="NCBIfam" id="TIGR01730">
    <property type="entry name" value="RND_mfp"/>
    <property type="match status" value="1"/>
</dbReference>
<dbReference type="InterPro" id="IPR006143">
    <property type="entry name" value="RND_pump_MFP"/>
</dbReference>
<evidence type="ECO:0000256" key="2">
    <source>
        <dbReference type="ARBA" id="ARBA00009477"/>
    </source>
</evidence>
<evidence type="ECO:0000259" key="7">
    <source>
        <dbReference type="Pfam" id="PF25967"/>
    </source>
</evidence>
<keyword evidence="4" id="KW-0175">Coiled coil</keyword>
<dbReference type="Pfam" id="PF25967">
    <property type="entry name" value="RND-MFP_C"/>
    <property type="match status" value="1"/>
</dbReference>
<dbReference type="Proteomes" id="UP001597314">
    <property type="component" value="Unassembled WGS sequence"/>
</dbReference>
<organism evidence="8 9">
    <name type="scientific">Rhodoplanes azumiensis</name>
    <dbReference type="NCBI Taxonomy" id="1897628"/>
    <lineage>
        <taxon>Bacteria</taxon>
        <taxon>Pseudomonadati</taxon>
        <taxon>Pseudomonadota</taxon>
        <taxon>Alphaproteobacteria</taxon>
        <taxon>Hyphomicrobiales</taxon>
        <taxon>Nitrobacteraceae</taxon>
        <taxon>Rhodoplanes</taxon>
    </lineage>
</organism>
<dbReference type="RefSeq" id="WP_378479765.1">
    <property type="nucleotide sequence ID" value="NZ_JBHUIW010000031.1"/>
</dbReference>
<evidence type="ECO:0000256" key="1">
    <source>
        <dbReference type="ARBA" id="ARBA00004196"/>
    </source>
</evidence>
<feature type="domain" description="Multidrug resistance protein MdtA-like barrel-sandwich hybrid" evidence="5">
    <location>
        <begin position="64"/>
        <end position="196"/>
    </location>
</feature>
<dbReference type="PANTHER" id="PTHR30469:SF15">
    <property type="entry name" value="HLYD FAMILY OF SECRETION PROTEINS"/>
    <property type="match status" value="1"/>
</dbReference>
<comment type="subcellular location">
    <subcellularLocation>
        <location evidence="1">Cell envelope</location>
    </subcellularLocation>
</comment>
<accession>A0ABW5AQV5</accession>
<dbReference type="EMBL" id="JBHUIW010000031">
    <property type="protein sequence ID" value="MFD2184625.1"/>
    <property type="molecule type" value="Genomic_DNA"/>
</dbReference>
<dbReference type="InterPro" id="IPR058792">
    <property type="entry name" value="Beta-barrel_RND_2"/>
</dbReference>
<dbReference type="PANTHER" id="PTHR30469">
    <property type="entry name" value="MULTIDRUG RESISTANCE PROTEIN MDTA"/>
    <property type="match status" value="1"/>
</dbReference>
<comment type="caution">
    <text evidence="8">The sequence shown here is derived from an EMBL/GenBank/DDBJ whole genome shotgun (WGS) entry which is preliminary data.</text>
</comment>
<feature type="coiled-coil region" evidence="4">
    <location>
        <begin position="99"/>
        <end position="126"/>
    </location>
</feature>
<feature type="domain" description="Multidrug resistance protein MdtA-like C-terminal permuted SH3" evidence="7">
    <location>
        <begin position="284"/>
        <end position="343"/>
    </location>
</feature>
<evidence type="ECO:0000256" key="4">
    <source>
        <dbReference type="SAM" id="Coils"/>
    </source>
</evidence>
<sequence>MKKAHLTLLVLACAALPGCKPEGERATPAPRVRPVLSVVVQKEVAAHSAFAGTIEPRYASTLAFRVVGRITARDASVGDRIKKGARLAALDPVPYDLAVSDARAGLSDATAKLANAEAQEKRLRILLEGNHVPPQQFEAAQQAREAAAAAVIRAGSALDKALEQRGYTELRAEFDGIVTAVHTEVNQVATAGQPVVTIARPDVREAVIDVPDDVAAGLKEGSSFQVALQIAPSQRIDGRVREIAPRIDALTRSRRVKIALDDPPDDFRLGTTITAHAAASSAGAIGIPATALLERDGKQHVWIVDPDSKTVNLREVTVAARTGESATVSGGLRPGDRVVTAGVHSLAVRQSVKISGEASQ</sequence>
<dbReference type="SUPFAM" id="SSF111369">
    <property type="entry name" value="HlyD-like secretion proteins"/>
    <property type="match status" value="1"/>
</dbReference>
<proteinExistence type="inferred from homology"/>
<evidence type="ECO:0000256" key="3">
    <source>
        <dbReference type="ARBA" id="ARBA00022448"/>
    </source>
</evidence>
<keyword evidence="9" id="KW-1185">Reference proteome</keyword>
<evidence type="ECO:0000259" key="5">
    <source>
        <dbReference type="Pfam" id="PF25917"/>
    </source>
</evidence>
<comment type="similarity">
    <text evidence="2">Belongs to the membrane fusion protein (MFP) (TC 8.A.1) family.</text>
</comment>
<dbReference type="InterPro" id="IPR058627">
    <property type="entry name" value="MdtA-like_C"/>
</dbReference>
<name>A0ABW5AQV5_9BRAD</name>
<evidence type="ECO:0000259" key="6">
    <source>
        <dbReference type="Pfam" id="PF25954"/>
    </source>
</evidence>
<evidence type="ECO:0000313" key="9">
    <source>
        <dbReference type="Proteomes" id="UP001597314"/>
    </source>
</evidence>
<dbReference type="Pfam" id="PF25954">
    <property type="entry name" value="Beta-barrel_RND_2"/>
    <property type="match status" value="1"/>
</dbReference>
<dbReference type="InterPro" id="IPR058625">
    <property type="entry name" value="MdtA-like_BSH"/>
</dbReference>
<dbReference type="Gene3D" id="2.40.420.20">
    <property type="match status" value="1"/>
</dbReference>
<dbReference type="Gene3D" id="2.40.30.170">
    <property type="match status" value="1"/>
</dbReference>
<feature type="domain" description="CusB-like beta-barrel" evidence="6">
    <location>
        <begin position="207"/>
        <end position="279"/>
    </location>
</feature>